<accession>A0A346PEV7</accession>
<dbReference type="GeneID" id="37638516"/>
<feature type="transmembrane region" description="Helical" evidence="2">
    <location>
        <begin position="208"/>
        <end position="235"/>
    </location>
</feature>
<feature type="region of interest" description="Disordered" evidence="1">
    <location>
        <begin position="305"/>
        <end position="333"/>
    </location>
</feature>
<dbReference type="EMBL" id="CP024047">
    <property type="protein sequence ID" value="AXR78052.1"/>
    <property type="molecule type" value="Genomic_DNA"/>
</dbReference>
<dbReference type="Proteomes" id="UP000258707">
    <property type="component" value="Chromosome"/>
</dbReference>
<feature type="transmembrane region" description="Helical" evidence="2">
    <location>
        <begin position="56"/>
        <end position="77"/>
    </location>
</feature>
<keyword evidence="2" id="KW-0812">Transmembrane</keyword>
<dbReference type="AlphaFoldDB" id="A0A346PEV7"/>
<feature type="transmembrane region" description="Helical" evidence="2">
    <location>
        <begin position="20"/>
        <end position="44"/>
    </location>
</feature>
<organism evidence="3 4">
    <name type="scientific">Natrarchaeobaculum sulfurireducens</name>
    <dbReference type="NCBI Taxonomy" id="2044521"/>
    <lineage>
        <taxon>Archaea</taxon>
        <taxon>Methanobacteriati</taxon>
        <taxon>Methanobacteriota</taxon>
        <taxon>Stenosarchaea group</taxon>
        <taxon>Halobacteria</taxon>
        <taxon>Halobacteriales</taxon>
        <taxon>Natrialbaceae</taxon>
        <taxon>Natrarchaeobaculum</taxon>
    </lineage>
</organism>
<evidence type="ECO:0000256" key="2">
    <source>
        <dbReference type="SAM" id="Phobius"/>
    </source>
</evidence>
<gene>
    <name evidence="3" type="ORF">AArc1_1724</name>
</gene>
<reference evidence="4" key="1">
    <citation type="submission" date="2017-10" db="EMBL/GenBank/DDBJ databases">
        <title>Phenotypic and genomic properties of facultatively anaerobic sulfur-reducing natronoarchaea from hypersaline soda lakes.</title>
        <authorList>
            <person name="Sorokin D.Y."/>
            <person name="Kublanov I.V."/>
            <person name="Roman P."/>
            <person name="Sinninghe Damste J.S."/>
            <person name="Golyshin P.N."/>
            <person name="Rojo D."/>
            <person name="Ciordia S."/>
            <person name="Mena Md.C."/>
            <person name="Ferrer M."/>
            <person name="Messina E."/>
            <person name="Smedile F."/>
            <person name="La Spada G."/>
            <person name="La Cono V."/>
            <person name="Yakimov M.M."/>
        </authorList>
    </citation>
    <scope>NUCLEOTIDE SEQUENCE [LARGE SCALE GENOMIC DNA]</scope>
    <source>
        <strain evidence="4">AArc1</strain>
    </source>
</reference>
<dbReference type="RefSeq" id="WP_117364158.1">
    <property type="nucleotide sequence ID" value="NZ_CP024047.1"/>
</dbReference>
<proteinExistence type="predicted"/>
<dbReference type="KEGG" id="nan:AArc1_1724"/>
<keyword evidence="2" id="KW-0472">Membrane</keyword>
<evidence type="ECO:0000256" key="1">
    <source>
        <dbReference type="SAM" id="MobiDB-lite"/>
    </source>
</evidence>
<evidence type="ECO:0000313" key="4">
    <source>
        <dbReference type="Proteomes" id="UP000258707"/>
    </source>
</evidence>
<sequence length="333" mass="36967">MVLHFRKATSVYKKTWPYVLLQFGIGVLFALLGVAYFGLALWLVYRFLWAGGGVSLLVVAVAMLAVLAVFAFVWRLIQRYVLYMVKAGHIAVIATAVETDTVPENQIRYGVEQVGENFFSASGLWVVDEVIDAVLRQLSRSVARFQQLLPVPVPRNIQVLFTLLERSITMAVSYLDNAILAYIFVDDTENTWRSARDGVVLYGKTWKLVLGSTIAIVFGMYALAFVLAMVLAPLAVALDFLPTTIEALSWLLVGGMVAVVHTGIVKPWVKTVVITTFLVEQRDHTPDSETMAWVEERSDRFAELVEKAENEEPIEEDHQESGGAPDPAAKIGD</sequence>
<evidence type="ECO:0000313" key="3">
    <source>
        <dbReference type="EMBL" id="AXR78052.1"/>
    </source>
</evidence>
<protein>
    <submittedName>
        <fullName evidence="3">Uncharacterized protein</fullName>
    </submittedName>
</protein>
<name>A0A346PEV7_9EURY</name>
<keyword evidence="2" id="KW-1133">Transmembrane helix</keyword>
<feature type="transmembrane region" description="Helical" evidence="2">
    <location>
        <begin position="247"/>
        <end position="265"/>
    </location>
</feature>